<feature type="domain" description="Histidine kinase" evidence="10">
    <location>
        <begin position="70"/>
        <end position="264"/>
    </location>
</feature>
<dbReference type="CDD" id="cd16917">
    <property type="entry name" value="HATPase_UhpB-NarQ-NarX-like"/>
    <property type="match status" value="1"/>
</dbReference>
<evidence type="ECO:0000256" key="9">
    <source>
        <dbReference type="SAM" id="Phobius"/>
    </source>
</evidence>
<dbReference type="EMBL" id="JAGETZ010000009">
    <property type="protein sequence ID" value="MBO2010985.1"/>
    <property type="molecule type" value="Genomic_DNA"/>
</dbReference>
<name>A0ABS3QIB5_9BACT</name>
<evidence type="ECO:0000256" key="5">
    <source>
        <dbReference type="ARBA" id="ARBA00022741"/>
    </source>
</evidence>
<feature type="transmembrane region" description="Helical" evidence="9">
    <location>
        <begin position="12"/>
        <end position="34"/>
    </location>
</feature>
<keyword evidence="4" id="KW-0808">Transferase</keyword>
<dbReference type="InterPro" id="IPR005467">
    <property type="entry name" value="His_kinase_dom"/>
</dbReference>
<dbReference type="SUPFAM" id="SSF55874">
    <property type="entry name" value="ATPase domain of HSP90 chaperone/DNA topoisomerase II/histidine kinase"/>
    <property type="match status" value="1"/>
</dbReference>
<gene>
    <name evidence="11" type="ORF">J4E00_18135</name>
</gene>
<dbReference type="Pfam" id="PF07730">
    <property type="entry name" value="HisKA_3"/>
    <property type="match status" value="1"/>
</dbReference>
<dbReference type="InterPro" id="IPR011712">
    <property type="entry name" value="Sig_transdc_His_kin_sub3_dim/P"/>
</dbReference>
<comment type="caution">
    <text evidence="11">The sequence shown here is derived from an EMBL/GenBank/DDBJ whole genome shotgun (WGS) entry which is preliminary data.</text>
</comment>
<keyword evidence="9" id="KW-0812">Transmembrane</keyword>
<keyword evidence="12" id="KW-1185">Reference proteome</keyword>
<protein>
    <recommendedName>
        <fullName evidence="2">histidine kinase</fullName>
        <ecNumber evidence="2">2.7.13.3</ecNumber>
    </recommendedName>
</protein>
<dbReference type="PANTHER" id="PTHR24421:SF10">
    <property type="entry name" value="NITRATE_NITRITE SENSOR PROTEIN NARQ"/>
    <property type="match status" value="1"/>
</dbReference>
<keyword evidence="7" id="KW-0067">ATP-binding</keyword>
<proteinExistence type="predicted"/>
<accession>A0ABS3QIB5</accession>
<dbReference type="InterPro" id="IPR050482">
    <property type="entry name" value="Sensor_HK_TwoCompSys"/>
</dbReference>
<evidence type="ECO:0000256" key="3">
    <source>
        <dbReference type="ARBA" id="ARBA00022553"/>
    </source>
</evidence>
<dbReference type="Proteomes" id="UP000664369">
    <property type="component" value="Unassembled WGS sequence"/>
</dbReference>
<dbReference type="InterPro" id="IPR003594">
    <property type="entry name" value="HATPase_dom"/>
</dbReference>
<evidence type="ECO:0000256" key="4">
    <source>
        <dbReference type="ARBA" id="ARBA00022679"/>
    </source>
</evidence>
<keyword evidence="6" id="KW-0418">Kinase</keyword>
<keyword evidence="5" id="KW-0547">Nucleotide-binding</keyword>
<evidence type="ECO:0000256" key="7">
    <source>
        <dbReference type="ARBA" id="ARBA00022840"/>
    </source>
</evidence>
<evidence type="ECO:0000256" key="2">
    <source>
        <dbReference type="ARBA" id="ARBA00012438"/>
    </source>
</evidence>
<dbReference type="SMART" id="SM00387">
    <property type="entry name" value="HATPase_c"/>
    <property type="match status" value="1"/>
</dbReference>
<dbReference type="InterPro" id="IPR036890">
    <property type="entry name" value="HATPase_C_sf"/>
</dbReference>
<dbReference type="PANTHER" id="PTHR24421">
    <property type="entry name" value="NITRATE/NITRITE SENSOR PROTEIN NARX-RELATED"/>
    <property type="match status" value="1"/>
</dbReference>
<evidence type="ECO:0000313" key="11">
    <source>
        <dbReference type="EMBL" id="MBO2010985.1"/>
    </source>
</evidence>
<dbReference type="Gene3D" id="1.20.5.1930">
    <property type="match status" value="1"/>
</dbReference>
<evidence type="ECO:0000313" key="12">
    <source>
        <dbReference type="Proteomes" id="UP000664369"/>
    </source>
</evidence>
<dbReference type="Gene3D" id="3.30.565.10">
    <property type="entry name" value="Histidine kinase-like ATPase, C-terminal domain"/>
    <property type="match status" value="1"/>
</dbReference>
<dbReference type="Pfam" id="PF02518">
    <property type="entry name" value="HATPase_c"/>
    <property type="match status" value="1"/>
</dbReference>
<keyword evidence="9" id="KW-1133">Transmembrane helix</keyword>
<dbReference type="EC" id="2.7.13.3" evidence="2"/>
<keyword evidence="3" id="KW-0597">Phosphoprotein</keyword>
<organism evidence="11 12">
    <name type="scientific">Hymenobacter negativus</name>
    <dbReference type="NCBI Taxonomy" id="2795026"/>
    <lineage>
        <taxon>Bacteria</taxon>
        <taxon>Pseudomonadati</taxon>
        <taxon>Bacteroidota</taxon>
        <taxon>Cytophagia</taxon>
        <taxon>Cytophagales</taxon>
        <taxon>Hymenobacteraceae</taxon>
        <taxon>Hymenobacter</taxon>
    </lineage>
</organism>
<keyword evidence="9" id="KW-0472">Membrane</keyword>
<dbReference type="PROSITE" id="PS50109">
    <property type="entry name" value="HIS_KIN"/>
    <property type="match status" value="1"/>
</dbReference>
<keyword evidence="8" id="KW-0902">Two-component regulatory system</keyword>
<dbReference type="RefSeq" id="WP_208176681.1">
    <property type="nucleotide sequence ID" value="NZ_JAGETZ010000009.1"/>
</dbReference>
<evidence type="ECO:0000259" key="10">
    <source>
        <dbReference type="PROSITE" id="PS50109"/>
    </source>
</evidence>
<sequence length="266" mass="29358">MDAPAEVAFSQLLFGGIGFMLLSAGALLIFLVTYQKRLLRQQLQQRTIEATYQQQLLTAVIEAQERERERIGRDLHDGIGSTIAMAKMLVNRLDVKNSTEEPSNVLALVKEIMSTAVQDVRSVSHSLYPAVLARFGLAEAIQHLVDVCNETATLTIELDLDYPRPLALAQELALYRICQELMHNALKHARDATLLTVQLRQTAALLTLIVEDNGCGFTAADSEGPFIEGIGLRSIHVRVQMLQAQLRHEPSLGTRIVIELPIPASA</sequence>
<evidence type="ECO:0000256" key="6">
    <source>
        <dbReference type="ARBA" id="ARBA00022777"/>
    </source>
</evidence>
<evidence type="ECO:0000256" key="8">
    <source>
        <dbReference type="ARBA" id="ARBA00023012"/>
    </source>
</evidence>
<comment type="catalytic activity">
    <reaction evidence="1">
        <text>ATP + protein L-histidine = ADP + protein N-phospho-L-histidine.</text>
        <dbReference type="EC" id="2.7.13.3"/>
    </reaction>
</comment>
<reference evidence="11 12" key="1">
    <citation type="submission" date="2021-03" db="EMBL/GenBank/DDBJ databases">
        <authorList>
            <person name="Kim M.K."/>
        </authorList>
    </citation>
    <scope>NUCLEOTIDE SEQUENCE [LARGE SCALE GENOMIC DNA]</scope>
    <source>
        <strain evidence="11 12">BT442</strain>
    </source>
</reference>
<evidence type="ECO:0000256" key="1">
    <source>
        <dbReference type="ARBA" id="ARBA00000085"/>
    </source>
</evidence>